<organism evidence="6 7">
    <name type="scientific">Paenibacillus glycanilyticus</name>
    <dbReference type="NCBI Taxonomy" id="126569"/>
    <lineage>
        <taxon>Bacteria</taxon>
        <taxon>Bacillati</taxon>
        <taxon>Bacillota</taxon>
        <taxon>Bacilli</taxon>
        <taxon>Bacillales</taxon>
        <taxon>Paenibacillaceae</taxon>
        <taxon>Paenibacillus</taxon>
    </lineage>
</organism>
<dbReference type="SUPFAM" id="SSF53822">
    <property type="entry name" value="Periplasmic binding protein-like I"/>
    <property type="match status" value="1"/>
</dbReference>
<dbReference type="SMART" id="SM00354">
    <property type="entry name" value="HTH_LACI"/>
    <property type="match status" value="1"/>
</dbReference>
<name>A0ABQ6NLR7_9BACL</name>
<evidence type="ECO:0000259" key="5">
    <source>
        <dbReference type="PROSITE" id="PS50932"/>
    </source>
</evidence>
<dbReference type="PANTHER" id="PTHR30146">
    <property type="entry name" value="LACI-RELATED TRANSCRIPTIONAL REPRESSOR"/>
    <property type="match status" value="1"/>
</dbReference>
<dbReference type="Proteomes" id="UP001285921">
    <property type="component" value="Unassembled WGS sequence"/>
</dbReference>
<sequence>MEYYEWGVDGMSTIKEIAEKTKLSVGTISIVLNGRGDEMRISKKTQQRILEAAQGIGYIPNMSARRLRQSGVRSLPVIATFWPSDLSSDLLGRFFTGAQSSILEQEYAFEMTIQPFKRKHIDRIKEICDSGMYHGVILTGISAEDQRYLEDNPLSIPTVLFNRKSSIYSCVHVDTYEIGRKTAELFAMRGHKKVGTIVPDHLVRSENNLRFKGFVESCAKYGLELEERHIQAAPMTMEGGNAASRRIVEGGGKLPTGMFFPLGTMAIAALPVFHSANIKIPDEMEILTYGDHDAEKYSVPSLSTVKLPVEEMAAACIRLAMGRILDPSTKPKAIVFETPFIFRESCGGFAQEL</sequence>
<dbReference type="InterPro" id="IPR046335">
    <property type="entry name" value="LacI/GalR-like_sensor"/>
</dbReference>
<keyword evidence="2" id="KW-0805">Transcription regulation</keyword>
<keyword evidence="1" id="KW-0678">Repressor</keyword>
<gene>
    <name evidence="6" type="ORF">PghCCS26_26160</name>
</gene>
<dbReference type="InterPro" id="IPR028082">
    <property type="entry name" value="Peripla_BP_I"/>
</dbReference>
<reference evidence="6 7" key="1">
    <citation type="submission" date="2023-05" db="EMBL/GenBank/DDBJ databases">
        <title>Draft genome of Paenibacillus sp. CCS26.</title>
        <authorList>
            <person name="Akita H."/>
            <person name="Shinto Y."/>
            <person name="Kimura Z."/>
        </authorList>
    </citation>
    <scope>NUCLEOTIDE SEQUENCE [LARGE SCALE GENOMIC DNA]</scope>
    <source>
        <strain evidence="6 7">CCS26</strain>
    </source>
</reference>
<accession>A0ABQ6NLR7</accession>
<keyword evidence="4" id="KW-0804">Transcription</keyword>
<evidence type="ECO:0000256" key="1">
    <source>
        <dbReference type="ARBA" id="ARBA00022491"/>
    </source>
</evidence>
<dbReference type="Pfam" id="PF00356">
    <property type="entry name" value="LacI"/>
    <property type="match status" value="1"/>
</dbReference>
<dbReference type="CDD" id="cd01392">
    <property type="entry name" value="HTH_LacI"/>
    <property type="match status" value="1"/>
</dbReference>
<dbReference type="InterPro" id="IPR010982">
    <property type="entry name" value="Lambda_DNA-bd_dom_sf"/>
</dbReference>
<evidence type="ECO:0000256" key="2">
    <source>
        <dbReference type="ARBA" id="ARBA00023015"/>
    </source>
</evidence>
<evidence type="ECO:0000256" key="4">
    <source>
        <dbReference type="ARBA" id="ARBA00023163"/>
    </source>
</evidence>
<keyword evidence="3" id="KW-0238">DNA-binding</keyword>
<proteinExistence type="predicted"/>
<dbReference type="PANTHER" id="PTHR30146:SF148">
    <property type="entry name" value="HTH-TYPE TRANSCRIPTIONAL REPRESSOR PURR-RELATED"/>
    <property type="match status" value="1"/>
</dbReference>
<keyword evidence="7" id="KW-1185">Reference proteome</keyword>
<protein>
    <submittedName>
        <fullName evidence="6">LacI family transcriptional regulator</fullName>
    </submittedName>
</protein>
<dbReference type="PROSITE" id="PS50932">
    <property type="entry name" value="HTH_LACI_2"/>
    <property type="match status" value="1"/>
</dbReference>
<dbReference type="Gene3D" id="1.10.260.40">
    <property type="entry name" value="lambda repressor-like DNA-binding domains"/>
    <property type="match status" value="1"/>
</dbReference>
<dbReference type="Gene3D" id="3.40.50.2300">
    <property type="match status" value="2"/>
</dbReference>
<evidence type="ECO:0000313" key="7">
    <source>
        <dbReference type="Proteomes" id="UP001285921"/>
    </source>
</evidence>
<dbReference type="EMBL" id="BTCL01000007">
    <property type="protein sequence ID" value="GMK45488.1"/>
    <property type="molecule type" value="Genomic_DNA"/>
</dbReference>
<evidence type="ECO:0000313" key="6">
    <source>
        <dbReference type="EMBL" id="GMK45488.1"/>
    </source>
</evidence>
<feature type="domain" description="HTH lacI-type" evidence="5">
    <location>
        <begin position="12"/>
        <end position="69"/>
    </location>
</feature>
<dbReference type="InterPro" id="IPR000843">
    <property type="entry name" value="HTH_LacI"/>
</dbReference>
<evidence type="ECO:0000256" key="3">
    <source>
        <dbReference type="ARBA" id="ARBA00023125"/>
    </source>
</evidence>
<comment type="caution">
    <text evidence="6">The sequence shown here is derived from an EMBL/GenBank/DDBJ whole genome shotgun (WGS) entry which is preliminary data.</text>
</comment>
<dbReference type="Pfam" id="PF13377">
    <property type="entry name" value="Peripla_BP_3"/>
    <property type="match status" value="1"/>
</dbReference>
<dbReference type="SUPFAM" id="SSF47413">
    <property type="entry name" value="lambda repressor-like DNA-binding domains"/>
    <property type="match status" value="1"/>
</dbReference>